<comment type="caution">
    <text evidence="4">The sequence shown here is derived from an EMBL/GenBank/DDBJ whole genome shotgun (WGS) entry which is preliminary data.</text>
</comment>
<comment type="similarity">
    <text evidence="1">Belongs to the UDP-glycosyltransferase family.</text>
</comment>
<feature type="compositionally biased region" description="Polar residues" evidence="3">
    <location>
        <begin position="259"/>
        <end position="281"/>
    </location>
</feature>
<gene>
    <name evidence="4" type="ORF">CCACVL1_13875</name>
</gene>
<proteinExistence type="inferred from homology"/>
<dbReference type="PANTHER" id="PTHR11926">
    <property type="entry name" value="GLUCOSYL/GLUCURONOSYL TRANSFERASES"/>
    <property type="match status" value="1"/>
</dbReference>
<evidence type="ECO:0000256" key="1">
    <source>
        <dbReference type="ARBA" id="ARBA00009995"/>
    </source>
</evidence>
<dbReference type="AlphaFoldDB" id="A0A1R3I977"/>
<dbReference type="PANTHER" id="PTHR11926:SF1498">
    <property type="entry name" value="GLYCOSYLTRANSFERASE"/>
    <property type="match status" value="1"/>
</dbReference>
<name>A0A1R3I977_COCAP</name>
<protein>
    <submittedName>
        <fullName evidence="4">UDP-glucuronosyl/UDP-glucosyltransferase</fullName>
    </submittedName>
</protein>
<feature type="region of interest" description="Disordered" evidence="3">
    <location>
        <begin position="185"/>
        <end position="231"/>
    </location>
</feature>
<reference evidence="4 5" key="1">
    <citation type="submission" date="2013-09" db="EMBL/GenBank/DDBJ databases">
        <title>Corchorus capsularis genome sequencing.</title>
        <authorList>
            <person name="Alam M."/>
            <person name="Haque M.S."/>
            <person name="Islam M.S."/>
            <person name="Emdad E.M."/>
            <person name="Islam M.M."/>
            <person name="Ahmed B."/>
            <person name="Halim A."/>
            <person name="Hossen Q.M.M."/>
            <person name="Hossain M.Z."/>
            <person name="Ahmed R."/>
            <person name="Khan M.M."/>
            <person name="Islam R."/>
            <person name="Rashid M.M."/>
            <person name="Khan S.A."/>
            <person name="Rahman M.S."/>
            <person name="Alam M."/>
        </authorList>
    </citation>
    <scope>NUCLEOTIDE SEQUENCE [LARGE SCALE GENOMIC DNA]</scope>
    <source>
        <strain evidence="5">cv. CVL-1</strain>
        <tissue evidence="4">Whole seedling</tissue>
    </source>
</reference>
<dbReference type="Gramene" id="OMO79156">
    <property type="protein sequence ID" value="OMO79156"/>
    <property type="gene ID" value="CCACVL1_13875"/>
</dbReference>
<evidence type="ECO:0000256" key="2">
    <source>
        <dbReference type="ARBA" id="ARBA00022676"/>
    </source>
</evidence>
<keyword evidence="5" id="KW-1185">Reference proteome</keyword>
<organism evidence="4 5">
    <name type="scientific">Corchorus capsularis</name>
    <name type="common">Jute</name>
    <dbReference type="NCBI Taxonomy" id="210143"/>
    <lineage>
        <taxon>Eukaryota</taxon>
        <taxon>Viridiplantae</taxon>
        <taxon>Streptophyta</taxon>
        <taxon>Embryophyta</taxon>
        <taxon>Tracheophyta</taxon>
        <taxon>Spermatophyta</taxon>
        <taxon>Magnoliopsida</taxon>
        <taxon>eudicotyledons</taxon>
        <taxon>Gunneridae</taxon>
        <taxon>Pentapetalae</taxon>
        <taxon>rosids</taxon>
        <taxon>malvids</taxon>
        <taxon>Malvales</taxon>
        <taxon>Malvaceae</taxon>
        <taxon>Grewioideae</taxon>
        <taxon>Apeibeae</taxon>
        <taxon>Corchorus</taxon>
    </lineage>
</organism>
<dbReference type="GO" id="GO:0080044">
    <property type="term" value="F:quercetin 7-O-glucosyltransferase activity"/>
    <property type="evidence" value="ECO:0007669"/>
    <property type="project" value="TreeGrafter"/>
</dbReference>
<dbReference type="OrthoDB" id="5835829at2759"/>
<sequence>MASSIAQKPHAICIPSPGQGHINPMMNLAKIFHHKGFYVTFVNTECNNKRLLSSMGPSSLDGFPDFRFETIPDGVPLDITQDITSLLDTLTENVVDPLRRLIHKFNDFESSIPPVTCIVAYAAVPFLEAITEEFGILGVRLGTAGASTFERYTRVRLLVEQGLIPVTTLFKVKQLVLHLDSVNSQPKFRGSSAHGRCDDDDGGNEGRTTTTDTQGGDGQSGAEDASRKGRRAMRELTDEFNSMSLTTASSSFGYGGHFESNSSYGTRSGANEFESSVSSNMYPEYPLEQQTYNEHPVQ</sequence>
<feature type="region of interest" description="Disordered" evidence="3">
    <location>
        <begin position="251"/>
        <end position="298"/>
    </location>
</feature>
<evidence type="ECO:0000313" key="4">
    <source>
        <dbReference type="EMBL" id="OMO79156.1"/>
    </source>
</evidence>
<keyword evidence="4" id="KW-0808">Transferase</keyword>
<dbReference type="Gene3D" id="3.40.50.2000">
    <property type="entry name" value="Glycogen Phosphorylase B"/>
    <property type="match status" value="1"/>
</dbReference>
<evidence type="ECO:0000313" key="5">
    <source>
        <dbReference type="Proteomes" id="UP000188268"/>
    </source>
</evidence>
<keyword evidence="2" id="KW-0328">Glycosyltransferase</keyword>
<accession>A0A1R3I977</accession>
<dbReference type="SUPFAM" id="SSF53756">
    <property type="entry name" value="UDP-Glycosyltransferase/glycogen phosphorylase"/>
    <property type="match status" value="1"/>
</dbReference>
<evidence type="ECO:0000256" key="3">
    <source>
        <dbReference type="SAM" id="MobiDB-lite"/>
    </source>
</evidence>
<dbReference type="EMBL" id="AWWV01010457">
    <property type="protein sequence ID" value="OMO79156.1"/>
    <property type="molecule type" value="Genomic_DNA"/>
</dbReference>
<feature type="compositionally biased region" description="Polar residues" evidence="3">
    <location>
        <begin position="288"/>
        <end position="298"/>
    </location>
</feature>
<dbReference type="STRING" id="210143.A0A1R3I977"/>
<dbReference type="Proteomes" id="UP000188268">
    <property type="component" value="Unassembled WGS sequence"/>
</dbReference>
<dbReference type="GO" id="GO:0080043">
    <property type="term" value="F:quercetin 3-O-glucosyltransferase activity"/>
    <property type="evidence" value="ECO:0007669"/>
    <property type="project" value="TreeGrafter"/>
</dbReference>